<dbReference type="Proteomes" id="UP000470404">
    <property type="component" value="Unassembled WGS sequence"/>
</dbReference>
<dbReference type="RefSeq" id="WP_157904803.1">
    <property type="nucleotide sequence ID" value="NZ_JAAGNC010000170.1"/>
</dbReference>
<evidence type="ECO:0000313" key="2">
    <source>
        <dbReference type="Proteomes" id="UP000470404"/>
    </source>
</evidence>
<protein>
    <submittedName>
        <fullName evidence="1">Uncharacterized protein</fullName>
    </submittedName>
</protein>
<dbReference type="EMBL" id="JAAGNC010000170">
    <property type="protein sequence ID" value="NEC60169.1"/>
    <property type="molecule type" value="Genomic_DNA"/>
</dbReference>
<evidence type="ECO:0000313" key="1">
    <source>
        <dbReference type="EMBL" id="NEC60169.1"/>
    </source>
</evidence>
<keyword evidence="2" id="KW-1185">Reference proteome</keyword>
<sequence>MAGHGTAVAIMGTEALAAAVEAGDLGSHETRMRRFVHWGRRRSSGGLPTL</sequence>
<comment type="caution">
    <text evidence="1">The sequence shown here is derived from an EMBL/GenBank/DDBJ whole genome shotgun (WGS) entry which is preliminary data.</text>
</comment>
<reference evidence="1 2" key="1">
    <citation type="submission" date="2020-01" db="EMBL/GenBank/DDBJ databases">
        <title>Insect and environment-associated Actinomycetes.</title>
        <authorList>
            <person name="Currrie C."/>
            <person name="Chevrette M."/>
            <person name="Carlson C."/>
            <person name="Stubbendieck R."/>
            <person name="Wendt-Pienkowski E."/>
        </authorList>
    </citation>
    <scope>NUCLEOTIDE SEQUENCE [LARGE SCALE GENOMIC DNA]</scope>
    <source>
        <strain evidence="1 2">SID8386</strain>
    </source>
</reference>
<organism evidence="1 2">
    <name type="scientific">Amycolatopsis rubida</name>
    <dbReference type="NCBI Taxonomy" id="112413"/>
    <lineage>
        <taxon>Bacteria</taxon>
        <taxon>Bacillati</taxon>
        <taxon>Actinomycetota</taxon>
        <taxon>Actinomycetes</taxon>
        <taxon>Pseudonocardiales</taxon>
        <taxon>Pseudonocardiaceae</taxon>
        <taxon>Amycolatopsis</taxon>
    </lineage>
</organism>
<gene>
    <name evidence="1" type="ORF">G3I59_32435</name>
</gene>
<proteinExistence type="predicted"/>
<name>A0ABX0BX11_9PSEU</name>
<accession>A0ABX0BX11</accession>